<proteinExistence type="predicted"/>
<keyword evidence="2" id="KW-1185">Reference proteome</keyword>
<evidence type="ECO:0000313" key="2">
    <source>
        <dbReference type="Proteomes" id="UP000786811"/>
    </source>
</evidence>
<gene>
    <name evidence="1" type="ORF">HICCMSTLAB_LOCUS2165</name>
</gene>
<evidence type="ECO:0000313" key="1">
    <source>
        <dbReference type="EMBL" id="CAG5076366.1"/>
    </source>
</evidence>
<reference evidence="1" key="1">
    <citation type="submission" date="2021-04" db="EMBL/GenBank/DDBJ databases">
        <authorList>
            <person name="Chebbi M.A.C M."/>
        </authorList>
    </citation>
    <scope>NUCLEOTIDE SEQUENCE</scope>
</reference>
<comment type="caution">
    <text evidence="1">The sequence shown here is derived from an EMBL/GenBank/DDBJ whole genome shotgun (WGS) entry which is preliminary data.</text>
</comment>
<sequence length="87" mass="10150">MKPENAVLYQKNYQEITDLTLTVADNQNTNESNLFATEGILNYATLPSRELFYSLLEFGTGCHQILNYCVEELYWFDYNSSLSFKLF</sequence>
<dbReference type="Proteomes" id="UP000786811">
    <property type="component" value="Unassembled WGS sequence"/>
</dbReference>
<dbReference type="EMBL" id="CAJNRD030001117">
    <property type="protein sequence ID" value="CAG5076366.1"/>
    <property type="molecule type" value="Genomic_DNA"/>
</dbReference>
<dbReference type="AlphaFoldDB" id="A0A8J2EDK6"/>
<protein>
    <submittedName>
        <fullName evidence="1">Uncharacterized protein</fullName>
    </submittedName>
</protein>
<accession>A0A8J2EDK6</accession>
<name>A0A8J2EDK6_COTCN</name>
<organism evidence="1 2">
    <name type="scientific">Cotesia congregata</name>
    <name type="common">Parasitoid wasp</name>
    <name type="synonym">Apanteles congregatus</name>
    <dbReference type="NCBI Taxonomy" id="51543"/>
    <lineage>
        <taxon>Eukaryota</taxon>
        <taxon>Metazoa</taxon>
        <taxon>Ecdysozoa</taxon>
        <taxon>Arthropoda</taxon>
        <taxon>Hexapoda</taxon>
        <taxon>Insecta</taxon>
        <taxon>Pterygota</taxon>
        <taxon>Neoptera</taxon>
        <taxon>Endopterygota</taxon>
        <taxon>Hymenoptera</taxon>
        <taxon>Apocrita</taxon>
        <taxon>Ichneumonoidea</taxon>
        <taxon>Braconidae</taxon>
        <taxon>Microgastrinae</taxon>
        <taxon>Cotesia</taxon>
    </lineage>
</organism>